<dbReference type="GO" id="GO:0120013">
    <property type="term" value="F:lipid transfer activity"/>
    <property type="evidence" value="ECO:0007669"/>
    <property type="project" value="InterPro"/>
</dbReference>
<dbReference type="GO" id="GO:0005737">
    <property type="term" value="C:cytoplasm"/>
    <property type="evidence" value="ECO:0007669"/>
    <property type="project" value="InterPro"/>
</dbReference>
<comment type="caution">
    <text evidence="3">The sequence shown here is derived from an EMBL/GenBank/DDBJ whole genome shotgun (WGS) entry which is preliminary data.</text>
</comment>
<dbReference type="AlphaFoldDB" id="A0A8J4QXR2"/>
<evidence type="ECO:0000313" key="3">
    <source>
        <dbReference type="EMBL" id="KAF3960915.1"/>
    </source>
</evidence>
<sequence>MSDSFASLFKNVSSSQKEDSTSSSPTPTIRLQDDENKNNEFPPLPKRSIPLSERISNLSRSSLTEREMADSSVPLSKNVLSSQKKDSTSSSSTPSMRLQVQGDENKKNLFSPLPKHSIPSSAGSSSRSKISLTEPKMKNGEATLKYEISDSGGDVCHGFLDGACVSFIRFDNSEKAQRSKSLLQGLRSGKFVYFLMVIGDSEAWQVTEKIDSTLIEFKEENPTIWSCYQLDEKYRIIVRDIIAVFNQSVNQSYTGELKIQDFAIINGCAKLMRLSNEHELEVKKPRDQLQELLEGLLGRDHENEELIDFYSRMKRMPMCNFIHLRNHPILLTSQERLQFPVLLLQLLNYGKKSSDWKARYDTQYGDEEGQKVKRLQRAISLQKDKKIFYSNTASSQIFLSRNFLIHINEDGKCRIGEEVGKKLKDFFPDLWTRLFSLMICEGIDIWDQCNEKYGGDLLSHWRATLKLCILENNDLATEHFLKICGSFLSLTEMKADKSGAISSLVTTIKKQIYTVESNFLQDQFKYRKLEGIFKDDNVCSTSTKLAENSCTNCINFLMRFLKFIALFLRNYALNPDGEVKRMFETAYSSLLNDDPDSKKKRKDESLKKKTLQNLLESAPSNEEFKSLLGNPKNMKDRGMRVAESLTILTDRWDKLSVSPTLL</sequence>
<name>A0A8J4QXR2_9ROSI</name>
<evidence type="ECO:0000313" key="4">
    <source>
        <dbReference type="Proteomes" id="UP000737018"/>
    </source>
</evidence>
<feature type="compositionally biased region" description="Low complexity" evidence="1">
    <location>
        <begin position="117"/>
        <end position="131"/>
    </location>
</feature>
<dbReference type="Proteomes" id="UP000737018">
    <property type="component" value="Unassembled WGS sequence"/>
</dbReference>
<dbReference type="Gene3D" id="1.10.3520.10">
    <property type="entry name" value="Glycolipid transfer protein"/>
    <property type="match status" value="1"/>
</dbReference>
<dbReference type="SUPFAM" id="SSF110004">
    <property type="entry name" value="Glycolipid transfer protein, GLTP"/>
    <property type="match status" value="1"/>
</dbReference>
<keyword evidence="4" id="KW-1185">Reference proteome</keyword>
<feature type="region of interest" description="Disordered" evidence="1">
    <location>
        <begin position="1"/>
        <end position="136"/>
    </location>
</feature>
<evidence type="ECO:0000259" key="2">
    <source>
        <dbReference type="Pfam" id="PF08718"/>
    </source>
</evidence>
<dbReference type="InterPro" id="IPR036497">
    <property type="entry name" value="GLTP_sf"/>
</dbReference>
<dbReference type="InterPro" id="IPR014830">
    <property type="entry name" value="Glycolipid_transfer_prot_dom"/>
</dbReference>
<dbReference type="EMBL" id="JRKL02002011">
    <property type="protein sequence ID" value="KAF3960915.1"/>
    <property type="molecule type" value="Genomic_DNA"/>
</dbReference>
<accession>A0A8J4QXR2</accession>
<evidence type="ECO:0000256" key="1">
    <source>
        <dbReference type="SAM" id="MobiDB-lite"/>
    </source>
</evidence>
<reference evidence="3" key="1">
    <citation type="submission" date="2020-03" db="EMBL/GenBank/DDBJ databases">
        <title>Castanea mollissima Vanexum genome sequencing.</title>
        <authorList>
            <person name="Staton M."/>
        </authorList>
    </citation>
    <scope>NUCLEOTIDE SEQUENCE</scope>
    <source>
        <tissue evidence="3">Leaf</tissue>
    </source>
</reference>
<proteinExistence type="predicted"/>
<gene>
    <name evidence="3" type="ORF">CMV_014418</name>
</gene>
<feature type="domain" description="Glycolipid transfer protein" evidence="2">
    <location>
        <begin position="476"/>
        <end position="591"/>
    </location>
</feature>
<protein>
    <recommendedName>
        <fullName evidence="2">Glycolipid transfer protein domain-containing protein</fullName>
    </recommendedName>
</protein>
<organism evidence="3 4">
    <name type="scientific">Castanea mollissima</name>
    <name type="common">Chinese chestnut</name>
    <dbReference type="NCBI Taxonomy" id="60419"/>
    <lineage>
        <taxon>Eukaryota</taxon>
        <taxon>Viridiplantae</taxon>
        <taxon>Streptophyta</taxon>
        <taxon>Embryophyta</taxon>
        <taxon>Tracheophyta</taxon>
        <taxon>Spermatophyta</taxon>
        <taxon>Magnoliopsida</taxon>
        <taxon>eudicotyledons</taxon>
        <taxon>Gunneridae</taxon>
        <taxon>Pentapetalae</taxon>
        <taxon>rosids</taxon>
        <taxon>fabids</taxon>
        <taxon>Fagales</taxon>
        <taxon>Fagaceae</taxon>
        <taxon>Castanea</taxon>
    </lineage>
</organism>
<dbReference type="Pfam" id="PF08718">
    <property type="entry name" value="GLTP"/>
    <property type="match status" value="1"/>
</dbReference>